<dbReference type="InterPro" id="IPR009047">
    <property type="entry name" value="Me_CoM_Rdtase_asu_C"/>
</dbReference>
<evidence type="ECO:0000256" key="1">
    <source>
        <dbReference type="ARBA" id="ARBA00001952"/>
    </source>
</evidence>
<feature type="binding site" evidence="16 17">
    <location>
        <position position="526"/>
    </location>
    <ligand>
        <name>coenzyme B</name>
        <dbReference type="ChEBI" id="CHEBI:58596"/>
    </ligand>
</feature>
<evidence type="ECO:0000313" key="14">
    <source>
        <dbReference type="EMBL" id="CAD7770271.1"/>
    </source>
</evidence>
<dbReference type="GO" id="GO:0015948">
    <property type="term" value="P:methanogenesis"/>
    <property type="evidence" value="ECO:0007669"/>
    <property type="project" value="UniProtKB-KW"/>
</dbReference>
<feature type="domain" description="Methyl-coenzyme M reductase alpha subunit N-terminal" evidence="13">
    <location>
        <begin position="17"/>
        <end position="91"/>
    </location>
</feature>
<dbReference type="SMR" id="A0A7R9R780"/>
<dbReference type="SUPFAM" id="SSF55088">
    <property type="entry name" value="Methyl-coenzyme M reductase subunits"/>
    <property type="match status" value="1"/>
</dbReference>
<keyword evidence="6" id="KW-0488">Methylation</keyword>
<evidence type="ECO:0000256" key="3">
    <source>
        <dbReference type="ARBA" id="ARBA00010434"/>
    </source>
</evidence>
<keyword evidence="16 17" id="KW-0002">3D-structure</keyword>
<reference evidence="15" key="1">
    <citation type="submission" date="2020-12" db="EMBL/GenBank/DDBJ databases">
        <authorList>
            <person name="Hahn"/>
            <person name="C.J."/>
            <person name="Laso-Perez"/>
            <person name="R."/>
            <person name="Vulcano"/>
            <person name="F."/>
            <person name="Vaziourakis"/>
            <person name="K.-M."/>
            <person name="Stokke"/>
            <person name="R."/>
            <person name="Steen"/>
            <person name="I.H."/>
            <person name="Teske"/>
            <person name="A."/>
            <person name="Boetius"/>
            <person name="A."/>
            <person name="Liebeke"/>
            <person name="M."/>
            <person name="Amann"/>
            <person name="R."/>
            <person name="Knittel"/>
            <person name="K. and Wegener. G."/>
        </authorList>
    </citation>
    <scope>NUCLEOTIDE SEQUENCE</scope>
    <source>
        <strain evidence="15">Gfbio:2ba61e4a-a911-483b-ba5e-e0ad8afd3b38:GoM-Arc1_E50</strain>
        <strain evidence="14">Gfbio:2ba61e4a-a911-483b-ba5e-e0ad8afd3b38:GoM-Arc1_E50_DN</strain>
    </source>
</reference>
<dbReference type="InterPro" id="IPR008924">
    <property type="entry name" value="Me_CoM_Rdtase_asu/bsu_C"/>
</dbReference>
<dbReference type="EC" id="2.8.4.1" evidence="5"/>
<comment type="similarity">
    <text evidence="3">Belongs to the methyl-coenzyme M reductase alpha subunit family.</text>
</comment>
<dbReference type="InterPro" id="IPR015823">
    <property type="entry name" value="Me_CoM_Rdtase_asu_N_sub2"/>
</dbReference>
<dbReference type="EMBL" id="LR991654">
    <property type="protein sequence ID" value="CAD7773534.1"/>
    <property type="molecule type" value="Genomic_DNA"/>
</dbReference>
<evidence type="ECO:0000256" key="2">
    <source>
        <dbReference type="ARBA" id="ARBA00005149"/>
    </source>
</evidence>
<evidence type="ECO:0000256" key="7">
    <source>
        <dbReference type="ARBA" id="ARBA00022596"/>
    </source>
</evidence>
<dbReference type="Proteomes" id="UP000595727">
    <property type="component" value="Chromosome 1"/>
</dbReference>
<keyword evidence="7" id="KW-0533">Nickel</keyword>
<dbReference type="UniPathway" id="UPA00646">
    <property type="reaction ID" value="UER00699"/>
</dbReference>
<evidence type="ECO:0000256" key="10">
    <source>
        <dbReference type="ARBA" id="ARBA00022994"/>
    </source>
</evidence>
<comment type="subunit">
    <text evidence="4">MCR is a hexamer of two alpha, two beta, and two gamma chains, forming a dimer of heterotrimers.</text>
</comment>
<gene>
    <name evidence="15" type="primary">mcrA</name>
    <name evidence="15" type="ORF">FHEFKHOI_01412</name>
    <name evidence="14" type="ORF">KBONHNOK_00310</name>
</gene>
<keyword evidence="10" id="KW-0484">Methanogenesis</keyword>
<dbReference type="Pfam" id="PF02249">
    <property type="entry name" value="MCR_alpha"/>
    <property type="match status" value="1"/>
</dbReference>
<evidence type="ECO:0000256" key="4">
    <source>
        <dbReference type="ARBA" id="ARBA00011155"/>
    </source>
</evidence>
<evidence type="ECO:0000259" key="12">
    <source>
        <dbReference type="Pfam" id="PF02249"/>
    </source>
</evidence>
<comment type="cofactor">
    <cofactor evidence="1">
        <name>coenzyme F430</name>
        <dbReference type="ChEBI" id="CHEBI:60540"/>
    </cofactor>
</comment>
<dbReference type="PDB" id="7B2C">
    <property type="method" value="X-ray"/>
    <property type="resolution" value="1.80 A"/>
    <property type="chains" value="A/D=1-595"/>
</dbReference>
<feature type="binding site" evidence="17">
    <location>
        <position position="589"/>
    </location>
    <ligand>
        <name>Mg(2+)</name>
        <dbReference type="ChEBI" id="CHEBI:18420"/>
    </ligand>
</feature>
<feature type="domain" description="Methyl-coenzyme M reductase alpha subunit C-terminal" evidence="12">
    <location>
        <begin position="358"/>
        <end position="486"/>
    </location>
</feature>
<comment type="pathway">
    <text evidence="2">One-carbon metabolism; methyl-coenzyme M reduction; methane from methyl-coenzyme M: step 1/1.</text>
</comment>
<keyword evidence="8 15" id="KW-0808">Transferase</keyword>
<feature type="binding site" evidence="17">
    <location>
        <position position="595"/>
    </location>
    <ligand>
        <name>Mg(2+)</name>
        <dbReference type="ChEBI" id="CHEBI:18420"/>
    </ligand>
</feature>
<dbReference type="GO" id="GO:0050524">
    <property type="term" value="F:coenzyme-B sulfoethylthiotransferase activity"/>
    <property type="evidence" value="ECO:0007669"/>
    <property type="project" value="UniProtKB-EC"/>
</dbReference>
<dbReference type="Gene3D" id="1.20.840.10">
    <property type="entry name" value="Methyl-coenzyme M reductase, alpha/beta subunit, C-terminal"/>
    <property type="match status" value="1"/>
</dbReference>
<sequence>MVKYPKQLFLESKNSKMNSIEMKYGQDPAINRAEFHVYGGVRQSKRKSEAWEAAKRITKERGIPNYNPDLHLKGAQMGQKVLQTYRITGLDREWAGGEDTPAHKGWKPGTDIAGLEMDDLNYENNPAMQQCYDDMRRTAINGLSIAHETIERRFGKEVTPETINLYFEMLNHNIGAGAIMMEHTAETNPELVKDSYAKCFTGNDELADALDQRFLIDINKMFPKYQADQIKAEVGDRIFQVARIPTMAVRTSDGGLSRAWVGQQASLAFLCAYDIPAGDAVTSDFVFTIKHGDVVFMGTQLPYRRAQRNNSAGGIALGYYSDCNQTSRTPEALEGLDGGIDPVKVIVEALTPGCVITDQGWLHNYLAGGSSGWSNYIISVYTDEVLEDYGYHGAIYAMDKWKCGVGEVPNTYENMMTIAEEVSRWSQKNYDEYPGLMEAHFGGSQRYSIQAAASGAAVGAMTGDPDLGNAAWHYNTPLCKEHYLRLGFYGHDLQDQQNMGHTYSYRSDQGIPYELKGPNYPDFAMNVGHMGGYIGIIAGAAHARGAAYSTNPIIKAAFADPNLQFDFRYPRREFGIGGLRQFMPAGERDAVIPPH</sequence>
<feature type="domain" description="Methyl-coenzyme M reductase alpha subunit N-terminal" evidence="13">
    <location>
        <begin position="110"/>
        <end position="302"/>
    </location>
</feature>
<dbReference type="Pfam" id="PF02745">
    <property type="entry name" value="MCR_alpha_N"/>
    <property type="match status" value="2"/>
</dbReference>
<evidence type="ECO:0000313" key="15">
    <source>
        <dbReference type="EMBL" id="CAD7773534.1"/>
    </source>
</evidence>
<evidence type="ECO:0007829" key="17">
    <source>
        <dbReference type="PDB" id="7B2C"/>
    </source>
</evidence>
<evidence type="ECO:0000256" key="6">
    <source>
        <dbReference type="ARBA" id="ARBA00022481"/>
    </source>
</evidence>
<evidence type="ECO:0000256" key="9">
    <source>
        <dbReference type="ARBA" id="ARBA00022723"/>
    </source>
</evidence>
<evidence type="ECO:0000256" key="8">
    <source>
        <dbReference type="ARBA" id="ARBA00022679"/>
    </source>
</evidence>
<name>A0A7R9R780_9EURY</name>
<dbReference type="GO" id="GO:0046872">
    <property type="term" value="F:metal ion binding"/>
    <property type="evidence" value="ECO:0007669"/>
    <property type="project" value="UniProtKB-KW"/>
</dbReference>
<dbReference type="EMBL" id="CAJIMI010000004">
    <property type="protein sequence ID" value="CAD7770271.1"/>
    <property type="molecule type" value="Genomic_DNA"/>
</dbReference>
<evidence type="ECO:0000256" key="5">
    <source>
        <dbReference type="ARBA" id="ARBA00013271"/>
    </source>
</evidence>
<protein>
    <recommendedName>
        <fullName evidence="5">coenzyme-B sulfoethylthiotransferase</fullName>
        <ecNumber evidence="5">2.8.4.1</ecNumber>
    </recommendedName>
</protein>
<accession>A0A7R9R780</accession>
<dbReference type="PDB" id="7B1S">
    <property type="method" value="X-ray"/>
    <property type="resolution" value="0.99 A"/>
    <property type="chains" value="A/D=1-595"/>
</dbReference>
<feature type="binding site" evidence="16 17">
    <location>
        <position position="304"/>
    </location>
    <ligand>
        <name>coenzyme B</name>
        <dbReference type="ChEBI" id="CHEBI:58596"/>
    </ligand>
</feature>
<reference evidence="16 17" key="2">
    <citation type="journal article" date="2021" name="Science">
        <title>Crystal structure of a key enzyme for anaerobic ethane activation.</title>
        <authorList>
            <person name="Hahn C.J."/>
            <person name="Lemaire O.N."/>
            <person name="Kahnt J."/>
            <person name="Engilberge S."/>
            <person name="Wegener G."/>
            <person name="Wagner T."/>
        </authorList>
    </citation>
    <scope>X-RAY CRYSTALLOGRAPHY (0.99 ANGSTROMS) IN COMPLEX WITH MG(2+); MN(2+) AND COENZYME B</scope>
    <scope>METHYLATION AT HIS-291 AND HIS-491</scope>
</reference>
<dbReference type="Gene3D" id="3.30.70.470">
    <property type="match status" value="1"/>
</dbReference>
<dbReference type="AlphaFoldDB" id="A0A7R9R780"/>
<feature type="binding site" evidence="16 17">
    <location>
        <position position="290"/>
    </location>
    <ligand>
        <name>coenzyme B</name>
        <dbReference type="ChEBI" id="CHEBI:58596"/>
    </ligand>
</feature>
<feature type="binding site" evidence="16">
    <location>
        <position position="595"/>
    </location>
    <ligand>
        <name>Mn(2+)</name>
        <dbReference type="ChEBI" id="CHEBI:29035"/>
    </ligand>
</feature>
<dbReference type="Gene3D" id="3.90.390.10">
    <property type="entry name" value="Methyl-coenzyme M Reductase, Chain A, domain 1"/>
    <property type="match status" value="2"/>
</dbReference>
<feature type="modified residue" description="Pros-methylhistidine" evidence="16 17">
    <location>
        <position position="291"/>
    </location>
</feature>
<dbReference type="SUPFAM" id="SSF48081">
    <property type="entry name" value="Methyl-coenzyme M reductase alpha and beta chain C-terminal domain"/>
    <property type="match status" value="1"/>
</dbReference>
<dbReference type="InterPro" id="IPR009024">
    <property type="entry name" value="Me_CoM_Rdtase_Fd-like_fold"/>
</dbReference>
<evidence type="ECO:0000259" key="13">
    <source>
        <dbReference type="Pfam" id="PF02745"/>
    </source>
</evidence>
<feature type="binding site" evidence="16">
    <location>
        <position position="589"/>
    </location>
    <ligand>
        <name>Mn(2+)</name>
        <dbReference type="ChEBI" id="CHEBI:29035"/>
    </ligand>
</feature>
<organism evidence="15">
    <name type="scientific">Candidatus Methanoperedenaceae archaeon GB50</name>
    <dbReference type="NCBI Taxonomy" id="2691038"/>
    <lineage>
        <taxon>Archaea</taxon>
        <taxon>Methanobacteriati</taxon>
        <taxon>Methanobacteriota</taxon>
        <taxon>Stenosarchaea group</taxon>
        <taxon>Methanomicrobia</taxon>
        <taxon>Methanosarcinales</taxon>
        <taxon>ANME-2 cluster</taxon>
        <taxon>Candidatus Methanoperedentaceae</taxon>
    </lineage>
</organism>
<evidence type="ECO:0000256" key="11">
    <source>
        <dbReference type="ARBA" id="ARBA00047772"/>
    </source>
</evidence>
<keyword evidence="9 16" id="KW-0479">Metal-binding</keyword>
<proteinExistence type="evidence at protein level"/>
<feature type="modified residue" description="Tele-methylhistidine" evidence="16 17">
    <location>
        <position position="491"/>
    </location>
</feature>
<evidence type="ECO:0007829" key="16">
    <source>
        <dbReference type="PDB" id="7B1S"/>
    </source>
</evidence>
<dbReference type="Proteomes" id="UP000603930">
    <property type="component" value="Unassembled WGS sequence"/>
</dbReference>
<comment type="catalytic activity">
    <reaction evidence="11">
        <text>coenzyme B + methyl-coenzyme M = methane + coenzyme M-coenzyme B heterodisulfide</text>
        <dbReference type="Rhea" id="RHEA:12532"/>
        <dbReference type="ChEBI" id="CHEBI:16183"/>
        <dbReference type="ChEBI" id="CHEBI:58286"/>
        <dbReference type="ChEBI" id="CHEBI:58411"/>
        <dbReference type="ChEBI" id="CHEBI:58596"/>
        <dbReference type="EC" id="2.8.4.1"/>
    </reaction>
    <physiologicalReaction direction="left-to-right" evidence="11">
        <dbReference type="Rhea" id="RHEA:12533"/>
    </physiologicalReaction>
</comment>
<dbReference type="InterPro" id="IPR003183">
    <property type="entry name" value="Me_CoM_Rdtase_asu_N"/>
</dbReference>
<dbReference type="InterPro" id="IPR015811">
    <property type="entry name" value="Me_CoM_Rdtase_asu_N_sub1"/>
</dbReference>
<feature type="binding site" evidence="16 17">
    <location>
        <position position="527"/>
    </location>
    <ligand>
        <name>coenzyme B</name>
        <dbReference type="ChEBI" id="CHEBI:58596"/>
    </ligand>
</feature>